<proteinExistence type="predicted"/>
<dbReference type="Pfam" id="PF06081">
    <property type="entry name" value="ArAE_1"/>
    <property type="match status" value="1"/>
</dbReference>
<dbReference type="Pfam" id="PF11728">
    <property type="entry name" value="ArAE_1_C"/>
    <property type="match status" value="1"/>
</dbReference>
<dbReference type="InterPro" id="IPR038323">
    <property type="entry name" value="ArAE_1_C_sf"/>
</dbReference>
<accession>A0A3P7PDN0</accession>
<evidence type="ECO:0000256" key="5">
    <source>
        <dbReference type="ARBA" id="ARBA00023136"/>
    </source>
</evidence>
<evidence type="ECO:0000256" key="2">
    <source>
        <dbReference type="ARBA" id="ARBA00022475"/>
    </source>
</evidence>
<keyword evidence="5 6" id="KW-0472">Membrane</keyword>
<dbReference type="PANTHER" id="PTHR40064:SF1">
    <property type="entry name" value="MEMBRANE PROTEIN"/>
    <property type="match status" value="1"/>
</dbReference>
<gene>
    <name evidence="8" type="ORF">PATL70BA_2281</name>
</gene>
<dbReference type="KEGG" id="cbar:PATL70BA_2281"/>
<feature type="transmembrane region" description="Helical" evidence="6">
    <location>
        <begin position="12"/>
        <end position="42"/>
    </location>
</feature>
<evidence type="ECO:0000256" key="1">
    <source>
        <dbReference type="ARBA" id="ARBA00004651"/>
    </source>
</evidence>
<dbReference type="AlphaFoldDB" id="A0A3P7PDN0"/>
<evidence type="ECO:0000256" key="3">
    <source>
        <dbReference type="ARBA" id="ARBA00022692"/>
    </source>
</evidence>
<evidence type="ECO:0000313" key="9">
    <source>
        <dbReference type="Proteomes" id="UP000279029"/>
    </source>
</evidence>
<dbReference type="RefSeq" id="WP_125137348.1">
    <property type="nucleotide sequence ID" value="NZ_LR130778.1"/>
</dbReference>
<dbReference type="EMBL" id="LR130778">
    <property type="protein sequence ID" value="VDN48173.1"/>
    <property type="molecule type" value="Genomic_DNA"/>
</dbReference>
<feature type="transmembrane region" description="Helical" evidence="6">
    <location>
        <begin position="62"/>
        <end position="88"/>
    </location>
</feature>
<dbReference type="InterPro" id="IPR052984">
    <property type="entry name" value="UPF0421"/>
</dbReference>
<dbReference type="PANTHER" id="PTHR40064">
    <property type="entry name" value="MEMBRANE PROTEIN-RELATED"/>
    <property type="match status" value="1"/>
</dbReference>
<sequence length="333" mass="38522">MKLLLYRSVKIALGVIGAIFLAEGIGLMYSTTAGVIAMLSILDTRKQTLYVGFKRIWTSLMAILIVTILFALLGHNLLVFGLFLLLYVPLMTWLKASEALTVNTVLVTHIYTLQSLGVGILMNEMALTIIGVLVAWVLNLHMPNLENEIRMLQMEVEDRIKGVLEQIEAKLMGQDKSASTDRLDDLKIQLDEGTKKAYIYHNNYILKDHRYFIKYFQMRKEQYRVLKHMNQLFHESFITVKEALPIGAFTHRLVIELNECNDGEDLLRALKDLKNHYKASDLPVTREEFEHRAVLFQYLNDLEHFIEIKSRFMVDYGAIVYCHHENSIIKERK</sequence>
<dbReference type="InterPro" id="IPR010343">
    <property type="entry name" value="ArAE_1"/>
</dbReference>
<reference evidence="8 9" key="1">
    <citation type="submission" date="2018-09" db="EMBL/GenBank/DDBJ databases">
        <authorList>
            <person name="Postec A."/>
        </authorList>
    </citation>
    <scope>NUCLEOTIDE SEQUENCE [LARGE SCALE GENOMIC DNA]</scope>
    <source>
        <strain evidence="8">70B-A</strain>
    </source>
</reference>
<dbReference type="GO" id="GO:0005886">
    <property type="term" value="C:plasma membrane"/>
    <property type="evidence" value="ECO:0007669"/>
    <property type="project" value="UniProtKB-SubCell"/>
</dbReference>
<dbReference type="Gene3D" id="1.20.120.940">
    <property type="entry name" value="Putative aromatic acid exporter, C-terminal domain"/>
    <property type="match status" value="1"/>
</dbReference>
<keyword evidence="4 6" id="KW-1133">Transmembrane helix</keyword>
<dbReference type="OrthoDB" id="357521at2"/>
<dbReference type="InterPro" id="IPR021062">
    <property type="entry name" value="ArAE_1_C"/>
</dbReference>
<feature type="transmembrane region" description="Helical" evidence="6">
    <location>
        <begin position="126"/>
        <end position="145"/>
    </location>
</feature>
<evidence type="ECO:0000256" key="4">
    <source>
        <dbReference type="ARBA" id="ARBA00022989"/>
    </source>
</evidence>
<keyword evidence="3 6" id="KW-0812">Transmembrane</keyword>
<keyword evidence="2" id="KW-1003">Cell membrane</keyword>
<feature type="domain" description="Putative aromatic acid exporter C-terminal" evidence="7">
    <location>
        <begin position="146"/>
        <end position="310"/>
    </location>
</feature>
<evidence type="ECO:0000313" key="8">
    <source>
        <dbReference type="EMBL" id="VDN48173.1"/>
    </source>
</evidence>
<organism evidence="8 9">
    <name type="scientific">Petrocella atlantisensis</name>
    <dbReference type="NCBI Taxonomy" id="2173034"/>
    <lineage>
        <taxon>Bacteria</taxon>
        <taxon>Bacillati</taxon>
        <taxon>Bacillota</taxon>
        <taxon>Clostridia</taxon>
        <taxon>Lachnospirales</taxon>
        <taxon>Vallitaleaceae</taxon>
        <taxon>Petrocella</taxon>
    </lineage>
</organism>
<keyword evidence="9" id="KW-1185">Reference proteome</keyword>
<evidence type="ECO:0000256" key="6">
    <source>
        <dbReference type="SAM" id="Phobius"/>
    </source>
</evidence>
<evidence type="ECO:0000259" key="7">
    <source>
        <dbReference type="Pfam" id="PF11728"/>
    </source>
</evidence>
<dbReference type="Proteomes" id="UP000279029">
    <property type="component" value="Chromosome"/>
</dbReference>
<name>A0A3P7PDN0_9FIRM</name>
<protein>
    <recommendedName>
        <fullName evidence="7">Putative aromatic acid exporter C-terminal domain-containing protein</fullName>
    </recommendedName>
</protein>
<comment type="subcellular location">
    <subcellularLocation>
        <location evidence="1">Cell membrane</location>
        <topology evidence="1">Multi-pass membrane protein</topology>
    </subcellularLocation>
</comment>